<keyword evidence="2" id="KW-1185">Reference proteome</keyword>
<name>A0A1G4JUA6_9SACH</name>
<dbReference type="PANTHER" id="PTHR31126:SF1">
    <property type="entry name" value="TYROSINE SPECIFIC PROTEIN PHOSPHATASES DOMAIN-CONTAINING PROTEIN"/>
    <property type="match status" value="1"/>
</dbReference>
<evidence type="ECO:0000313" key="1">
    <source>
        <dbReference type="EMBL" id="SCU94370.1"/>
    </source>
</evidence>
<dbReference type="EMBL" id="LT598477">
    <property type="protein sequence ID" value="SCU94370.1"/>
    <property type="molecule type" value="Genomic_DNA"/>
</dbReference>
<dbReference type="Gene3D" id="3.40.50.1820">
    <property type="entry name" value="alpha/beta hydrolase"/>
    <property type="match status" value="1"/>
</dbReference>
<dbReference type="SUPFAM" id="SSF53474">
    <property type="entry name" value="alpha/beta-Hydrolases"/>
    <property type="match status" value="1"/>
</dbReference>
<dbReference type="InterPro" id="IPR029021">
    <property type="entry name" value="Prot-tyrosine_phosphatase-like"/>
</dbReference>
<evidence type="ECO:0000313" key="2">
    <source>
        <dbReference type="Proteomes" id="UP000191144"/>
    </source>
</evidence>
<accession>A0A1G4JUA6</accession>
<proteinExistence type="predicted"/>
<dbReference type="Proteomes" id="UP000191144">
    <property type="component" value="Chromosome F"/>
</dbReference>
<dbReference type="InterPro" id="IPR016130">
    <property type="entry name" value="Tyr_Pase_AS"/>
</dbReference>
<protein>
    <submittedName>
        <fullName evidence="1">LAME_0F07206g1_1</fullName>
    </submittedName>
</protein>
<gene>
    <name evidence="1" type="ORF">LAME_0F07206G</name>
</gene>
<dbReference type="InterPro" id="IPR026893">
    <property type="entry name" value="Tyr/Ser_Pase_IphP-type"/>
</dbReference>
<dbReference type="PANTHER" id="PTHR31126">
    <property type="entry name" value="TYROSINE-PROTEIN PHOSPHATASE"/>
    <property type="match status" value="1"/>
</dbReference>
<organism evidence="1 2">
    <name type="scientific">Lachancea meyersii CBS 8951</name>
    <dbReference type="NCBI Taxonomy" id="1266667"/>
    <lineage>
        <taxon>Eukaryota</taxon>
        <taxon>Fungi</taxon>
        <taxon>Dikarya</taxon>
        <taxon>Ascomycota</taxon>
        <taxon>Saccharomycotina</taxon>
        <taxon>Saccharomycetes</taxon>
        <taxon>Saccharomycetales</taxon>
        <taxon>Saccharomycetaceae</taxon>
        <taxon>Lachancea</taxon>
    </lineage>
</organism>
<dbReference type="SUPFAM" id="SSF52799">
    <property type="entry name" value="(Phosphotyrosine protein) phosphatases II"/>
    <property type="match status" value="1"/>
</dbReference>
<reference evidence="2" key="1">
    <citation type="submission" date="2016-03" db="EMBL/GenBank/DDBJ databases">
        <authorList>
            <person name="Devillers Hugo."/>
        </authorList>
    </citation>
    <scope>NUCLEOTIDE SEQUENCE [LARGE SCALE GENOMIC DNA]</scope>
</reference>
<sequence length="614" mass="69435">MVQQDIVETTVIKEQETESWQERFLYLKHNDYHVSTGIAGILTVPTSLKFESVAEKTVQDAQYGFPLHKLVLLCHGHSAHKNTVYMPLLARKLADMGYYVLRIDFRSMGDSEPNRDATVGRTIAQDCEDIETVYQWAASQQCRQLVGHTLVLDTIVAHSRGVMSMFEFARSRFVPNLVNACGRFVAHGLFEKSLRRNPNWDRDGGFWCTILRYGKMREVWIPKAETMSAATVDTSKFAEINARSSVLSIYGSNDTVIPLTALAQYSNLFEGRHTAELVMYADHNFYGLPGDKNANNLPLRKGLVNYNVTTVDRIASFLAPEQQLQRFYKATLSITDSWNSSRTFARWCLPYEFSHVSNFRDVGGHKTCDGRRVKPRVLFRCANPVDITEEGFCYLTEELKVSQVFDLRSAKEVKEPGAITGVPVINLPFNNQQSAAPQNMSSVYRGMFLSPYTFPQAYMVMLQNSTAAIAQFFRYIVEGRCNRSHAAVIHCAGGKDRTGILTMLVLGLLGVDDDTIARDYELTTIGLKTAHKLLKALEDRGDAYYELLNSEKLAKEFQATPESMCRTVISSKYEAMRLFLDQFRANYGSFEQYFLATIKLSAQDLSDLKNALLE</sequence>
<dbReference type="GO" id="GO:0004721">
    <property type="term" value="F:phosphoprotein phosphatase activity"/>
    <property type="evidence" value="ECO:0007669"/>
    <property type="project" value="InterPro"/>
</dbReference>
<dbReference type="Gene3D" id="3.90.190.10">
    <property type="entry name" value="Protein tyrosine phosphatase superfamily"/>
    <property type="match status" value="1"/>
</dbReference>
<dbReference type="PROSITE" id="PS00383">
    <property type="entry name" value="TYR_PHOSPHATASE_1"/>
    <property type="match status" value="1"/>
</dbReference>
<dbReference type="AlphaFoldDB" id="A0A1G4JUA6"/>
<dbReference type="InterPro" id="IPR029058">
    <property type="entry name" value="AB_hydrolase_fold"/>
</dbReference>
<dbReference type="OrthoDB" id="449382at2759"/>
<dbReference type="Pfam" id="PF13350">
    <property type="entry name" value="Y_phosphatase3"/>
    <property type="match status" value="1"/>
</dbReference>